<dbReference type="EMBL" id="AP010904">
    <property type="protein sequence ID" value="BAH73600.1"/>
    <property type="molecule type" value="Genomic_DNA"/>
</dbReference>
<gene>
    <name evidence="3" type="ordered locus">DMR_01090</name>
</gene>
<protein>
    <recommendedName>
        <fullName evidence="2">DUF927 domain-containing protein</fullName>
    </recommendedName>
</protein>
<feature type="transmembrane region" description="Helical" evidence="1">
    <location>
        <begin position="244"/>
        <end position="263"/>
    </location>
</feature>
<dbReference type="KEGG" id="dma:DMR_01090"/>
<dbReference type="InterPro" id="IPR009270">
    <property type="entry name" value="DUF927"/>
</dbReference>
<accession>C4XTT5</accession>
<evidence type="ECO:0000256" key="1">
    <source>
        <dbReference type="SAM" id="Phobius"/>
    </source>
</evidence>
<name>C4XTT5_SOLM1</name>
<evidence type="ECO:0000313" key="3">
    <source>
        <dbReference type="EMBL" id="BAH73600.1"/>
    </source>
</evidence>
<dbReference type="eggNOG" id="COG5519">
    <property type="taxonomic scope" value="Bacteria"/>
</dbReference>
<reference evidence="3 4" key="1">
    <citation type="journal article" date="2009" name="Genome Res.">
        <title>Whole genome sequence of Desulfovibrio magneticus strain RS-1 revealed common gene clusters in magnetotactic bacteria.</title>
        <authorList>
            <person name="Nakazawa H."/>
            <person name="Arakaki A."/>
            <person name="Narita-Yamada S."/>
            <person name="Yashiro I."/>
            <person name="Jinno K."/>
            <person name="Aoki N."/>
            <person name="Tsuruyama A."/>
            <person name="Okamura Y."/>
            <person name="Tanikawa S."/>
            <person name="Fujita N."/>
            <person name="Takeyama H."/>
            <person name="Matsunaga T."/>
        </authorList>
    </citation>
    <scope>NUCLEOTIDE SEQUENCE [LARGE SCALE GENOMIC DNA]</scope>
    <source>
        <strain evidence="4">ATCC 700980 / DSM 13731 / RS-1</strain>
    </source>
</reference>
<dbReference type="Proteomes" id="UP000009071">
    <property type="component" value="Chromosome"/>
</dbReference>
<proteinExistence type="predicted"/>
<organism evidence="3 4">
    <name type="scientific">Solidesulfovibrio magneticus (strain ATCC 700980 / DSM 13731 / RS-1)</name>
    <name type="common">Desulfovibrio magneticus</name>
    <dbReference type="NCBI Taxonomy" id="573370"/>
    <lineage>
        <taxon>Bacteria</taxon>
        <taxon>Pseudomonadati</taxon>
        <taxon>Thermodesulfobacteriota</taxon>
        <taxon>Desulfovibrionia</taxon>
        <taxon>Desulfovibrionales</taxon>
        <taxon>Desulfovibrionaceae</taxon>
        <taxon>Solidesulfovibrio</taxon>
    </lineage>
</organism>
<dbReference type="Pfam" id="PF06048">
    <property type="entry name" value="DUF927"/>
    <property type="match status" value="1"/>
</dbReference>
<feature type="domain" description="DUF927" evidence="2">
    <location>
        <begin position="79"/>
        <end position="370"/>
    </location>
</feature>
<keyword evidence="4" id="KW-1185">Reference proteome</keyword>
<dbReference type="HOGENOM" id="CLU_390690_0_0_7"/>
<evidence type="ECO:0000259" key="2">
    <source>
        <dbReference type="Pfam" id="PF06048"/>
    </source>
</evidence>
<dbReference type="AlphaFoldDB" id="C4XTT5"/>
<keyword evidence="1" id="KW-0812">Transmembrane</keyword>
<keyword evidence="1" id="KW-1133">Transmembrane helix</keyword>
<sequence>MALSISMETTMIMQSNEATKFSSDIDGQLESDSQKKKITSVNIRSVLPDAPVSIHCTLPITVVFSSGKSLIRRIDIKTDKADFISPCPLFISKRGIDLVSQKETVELAWVRDDQWKFIEVDRSYICKHTKIVDLADYGFPITSDSAKEITSYLRWYEKINAQHIPVTINTSQMGWNKEEHCFLLGNDCIVPTSEIDLNEIFDHYEPQVSRPYRFRAVDAGERQLAHSFHTKGTYEKCVEGINTIFAFPIVLFTFYASITAPFLKIFDCKNFMYEISAPTSTGKTAALEIAASNWGDPHESSGGFFRTWKSTSTAIERILQSVNGIPIILDDTKNAPGYDKCGKSCTPLVVQTIYMISTGIGKSRGTLSGTDANASYSTIVMSSGESPSIDLTSDGGSRGRIISLWGYPFKKQSPEIRSYISNLKTIFRNNYGHVARRLVSFIMNHKSDWPCWAEAYKEVCFELASKENVNAVQCRVSESVAAIATAIPLIHAALPELRRDIDLKSLIGTINELAHQEAVLEDNGSRFIQILSDYIADDTSKLLTKFKVERNQQVASRDIEIYSDHDGSDWNFIGISSELFKTLVKENQLNKSEVLRTLLAKKLIDVNNSSKGSQKQVVISGGATGTFKKNLYCIKKSAFSPNEIDFA</sequence>
<keyword evidence="1" id="KW-0472">Membrane</keyword>
<evidence type="ECO:0000313" key="4">
    <source>
        <dbReference type="Proteomes" id="UP000009071"/>
    </source>
</evidence>